<dbReference type="EMBL" id="BARW01000374">
    <property type="protein sequence ID" value="GAI63539.1"/>
    <property type="molecule type" value="Genomic_DNA"/>
</dbReference>
<proteinExistence type="predicted"/>
<reference evidence="1" key="1">
    <citation type="journal article" date="2014" name="Front. Microbiol.">
        <title>High frequency of phylogenetically diverse reductive dehalogenase-homologous genes in deep subseafloor sedimentary metagenomes.</title>
        <authorList>
            <person name="Kawai M."/>
            <person name="Futagami T."/>
            <person name="Toyoda A."/>
            <person name="Takaki Y."/>
            <person name="Nishi S."/>
            <person name="Hori S."/>
            <person name="Arai W."/>
            <person name="Tsubouchi T."/>
            <person name="Morono Y."/>
            <person name="Uchiyama I."/>
            <person name="Ito T."/>
            <person name="Fujiyama A."/>
            <person name="Inagaki F."/>
            <person name="Takami H."/>
        </authorList>
    </citation>
    <scope>NUCLEOTIDE SEQUENCE</scope>
    <source>
        <strain evidence="1">Expedition CK06-06</strain>
    </source>
</reference>
<protein>
    <submittedName>
        <fullName evidence="1">Uncharacterized protein</fullName>
    </submittedName>
</protein>
<comment type="caution">
    <text evidence="1">The sequence shown here is derived from an EMBL/GenBank/DDBJ whole genome shotgun (WGS) entry which is preliminary data.</text>
</comment>
<evidence type="ECO:0000313" key="1">
    <source>
        <dbReference type="EMBL" id="GAI63539.1"/>
    </source>
</evidence>
<organism evidence="1">
    <name type="scientific">marine sediment metagenome</name>
    <dbReference type="NCBI Taxonomy" id="412755"/>
    <lineage>
        <taxon>unclassified sequences</taxon>
        <taxon>metagenomes</taxon>
        <taxon>ecological metagenomes</taxon>
    </lineage>
</organism>
<gene>
    <name evidence="1" type="ORF">S12H4_01751</name>
</gene>
<sequence length="56" mass="6504">MVLYFMVDQVAPWIISDPDNLVLWVDGGIWDNSIWDPQVDDIDQDEDNISERVLVV</sequence>
<accession>X1S6X9</accession>
<name>X1S6X9_9ZZZZ</name>
<dbReference type="AlphaFoldDB" id="X1S6X9"/>